<evidence type="ECO:0000313" key="8">
    <source>
        <dbReference type="Proteomes" id="UP000032679"/>
    </source>
</evidence>
<evidence type="ECO:0000256" key="5">
    <source>
        <dbReference type="PIRSR" id="PIRSR604574-2"/>
    </source>
</evidence>
<feature type="binding site" evidence="5">
    <location>
        <position position="134"/>
    </location>
    <ligand>
        <name>Fe cation</name>
        <dbReference type="ChEBI" id="CHEBI:24875"/>
        <note>catalytic</note>
    </ligand>
</feature>
<feature type="domain" description="Fe2OG dioxygenase" evidence="6">
    <location>
        <begin position="114"/>
        <end position="212"/>
    </location>
</feature>
<dbReference type="InterPro" id="IPR037151">
    <property type="entry name" value="AlkB-like_sf"/>
</dbReference>
<dbReference type="InterPro" id="IPR005123">
    <property type="entry name" value="Oxoglu/Fe-dep_dioxygenase_dom"/>
</dbReference>
<keyword evidence="2 7" id="KW-0223">Dioxygenase</keyword>
<keyword evidence="3" id="KW-0560">Oxidoreductase</keyword>
<dbReference type="NCBIfam" id="NF011930">
    <property type="entry name" value="PRK15401.1"/>
    <property type="match status" value="1"/>
</dbReference>
<dbReference type="Gene3D" id="2.60.120.590">
    <property type="entry name" value="Alpha-ketoglutarate-dependent dioxygenase AlkB-like"/>
    <property type="match status" value="1"/>
</dbReference>
<dbReference type="InterPro" id="IPR027450">
    <property type="entry name" value="AlkB-like"/>
</dbReference>
<evidence type="ECO:0000313" key="7">
    <source>
        <dbReference type="EMBL" id="GAN54211.1"/>
    </source>
</evidence>
<dbReference type="EMBL" id="BALE01000017">
    <property type="protein sequence ID" value="GAN54211.1"/>
    <property type="molecule type" value="Genomic_DNA"/>
</dbReference>
<organism evidence="7 8">
    <name type="scientific">Tanticharoenia sakaeratensis NBRC 103193</name>
    <dbReference type="NCBI Taxonomy" id="1231623"/>
    <lineage>
        <taxon>Bacteria</taxon>
        <taxon>Pseudomonadati</taxon>
        <taxon>Pseudomonadota</taxon>
        <taxon>Alphaproteobacteria</taxon>
        <taxon>Acetobacterales</taxon>
        <taxon>Acetobacteraceae</taxon>
        <taxon>Tanticharoenia</taxon>
    </lineage>
</organism>
<dbReference type="Pfam" id="PF13532">
    <property type="entry name" value="2OG-FeII_Oxy_2"/>
    <property type="match status" value="1"/>
</dbReference>
<dbReference type="Proteomes" id="UP000032679">
    <property type="component" value="Unassembled WGS sequence"/>
</dbReference>
<gene>
    <name evidence="7" type="ORF">Tasa_017_094</name>
</gene>
<keyword evidence="8" id="KW-1185">Reference proteome</keyword>
<dbReference type="GO" id="GO:0035513">
    <property type="term" value="P:oxidative RNA demethylation"/>
    <property type="evidence" value="ECO:0007669"/>
    <property type="project" value="TreeGrafter"/>
</dbReference>
<comment type="cofactor">
    <cofactor evidence="5">
        <name>Fe(2+)</name>
        <dbReference type="ChEBI" id="CHEBI:29033"/>
    </cofactor>
    <text evidence="5">Binds 1 Fe(2+) ion per subunit.</text>
</comment>
<dbReference type="RefSeq" id="WP_199484069.1">
    <property type="nucleotide sequence ID" value="NZ_BALE01000017.1"/>
</dbReference>
<evidence type="ECO:0000259" key="6">
    <source>
        <dbReference type="PROSITE" id="PS51471"/>
    </source>
</evidence>
<dbReference type="PANTHER" id="PTHR16557:SF2">
    <property type="entry name" value="NUCLEIC ACID DIOXYGENASE ALKBH1"/>
    <property type="match status" value="1"/>
</dbReference>
<dbReference type="PROSITE" id="PS51471">
    <property type="entry name" value="FE2OG_OXY"/>
    <property type="match status" value="1"/>
</dbReference>
<protein>
    <submittedName>
        <fullName evidence="7">Alpha-ketoglutarate-dependent dioxygenase alkB</fullName>
    </submittedName>
</protein>
<accession>A0A0D6ML55</accession>
<keyword evidence="4 5" id="KW-0408">Iron</keyword>
<keyword evidence="1 5" id="KW-0479">Metal-binding</keyword>
<evidence type="ECO:0000256" key="3">
    <source>
        <dbReference type="ARBA" id="ARBA00023002"/>
    </source>
</evidence>
<sequence>MDDLFKPADDTASRPLAPGAVHMPGFAAPLEPALLAHIERIARAAPFRHLATPGGGRMSVGMTNCGDVGWYSDAAGYRYVETDPSTDRPWPKMPVMFLDLAVSAAEAAGYASFAPQGCLINRYEPGARMGLHQDRDENRVDAPVVSVSIGAKAIFSFGGPNRSDPCQRVLLMGGDVVVWGGPSRLYFHGVGAPRSPGFGDGVRYNLTFRACG</sequence>
<dbReference type="GO" id="GO:0035515">
    <property type="term" value="F:oxidative RNA demethylase activity"/>
    <property type="evidence" value="ECO:0007669"/>
    <property type="project" value="TreeGrafter"/>
</dbReference>
<evidence type="ECO:0000256" key="4">
    <source>
        <dbReference type="ARBA" id="ARBA00023004"/>
    </source>
</evidence>
<name>A0A0D6ML55_9PROT</name>
<dbReference type="SUPFAM" id="SSF51197">
    <property type="entry name" value="Clavaminate synthase-like"/>
    <property type="match status" value="1"/>
</dbReference>
<evidence type="ECO:0000256" key="2">
    <source>
        <dbReference type="ARBA" id="ARBA00022964"/>
    </source>
</evidence>
<feature type="binding site" evidence="5">
    <location>
        <position position="132"/>
    </location>
    <ligand>
        <name>Fe cation</name>
        <dbReference type="ChEBI" id="CHEBI:24875"/>
        <note>catalytic</note>
    </ligand>
</feature>
<feature type="binding site" evidence="5">
    <location>
        <position position="188"/>
    </location>
    <ligand>
        <name>Fe cation</name>
        <dbReference type="ChEBI" id="CHEBI:24875"/>
        <note>catalytic</note>
    </ligand>
</feature>
<dbReference type="AlphaFoldDB" id="A0A0D6ML55"/>
<dbReference type="GO" id="GO:0008198">
    <property type="term" value="F:ferrous iron binding"/>
    <property type="evidence" value="ECO:0007669"/>
    <property type="project" value="TreeGrafter"/>
</dbReference>
<proteinExistence type="predicted"/>
<dbReference type="GO" id="GO:0035516">
    <property type="term" value="F:broad specificity oxidative DNA demethylase activity"/>
    <property type="evidence" value="ECO:0007669"/>
    <property type="project" value="TreeGrafter"/>
</dbReference>
<dbReference type="GO" id="GO:0005737">
    <property type="term" value="C:cytoplasm"/>
    <property type="evidence" value="ECO:0007669"/>
    <property type="project" value="TreeGrafter"/>
</dbReference>
<evidence type="ECO:0000256" key="1">
    <source>
        <dbReference type="ARBA" id="ARBA00022723"/>
    </source>
</evidence>
<reference evidence="7 8" key="1">
    <citation type="submission" date="2012-10" db="EMBL/GenBank/DDBJ databases">
        <title>Genome sequencing of Tanticharoenia sakaeratensis NBRC 103193.</title>
        <authorList>
            <person name="Azuma Y."/>
            <person name="Hadano H."/>
            <person name="Hirakawa H."/>
            <person name="Matsushita K."/>
        </authorList>
    </citation>
    <scope>NUCLEOTIDE SEQUENCE [LARGE SCALE GENOMIC DNA]</scope>
    <source>
        <strain evidence="7 8">NBRC 103193</strain>
    </source>
</reference>
<dbReference type="PANTHER" id="PTHR16557">
    <property type="entry name" value="ALKYLATED DNA REPAIR PROTEIN ALKB-RELATED"/>
    <property type="match status" value="1"/>
</dbReference>
<dbReference type="InterPro" id="IPR004574">
    <property type="entry name" value="Alkb"/>
</dbReference>
<dbReference type="STRING" id="1231623.Tasa_017_094"/>
<comment type="caution">
    <text evidence="7">The sequence shown here is derived from an EMBL/GenBank/DDBJ whole genome shotgun (WGS) entry which is preliminary data.</text>
</comment>